<name>A0A4R8SC74_9MYCO</name>
<dbReference type="Proteomes" id="UP000295685">
    <property type="component" value="Unassembled WGS sequence"/>
</dbReference>
<organism evidence="2 5">
    <name type="scientific">Mycobacteroides salmoniphilum</name>
    <dbReference type="NCBI Taxonomy" id="404941"/>
    <lineage>
        <taxon>Bacteria</taxon>
        <taxon>Bacillati</taxon>
        <taxon>Actinomycetota</taxon>
        <taxon>Actinomycetes</taxon>
        <taxon>Mycobacteriales</taxon>
        <taxon>Mycobacteriaceae</taxon>
        <taxon>Mycobacteroides</taxon>
    </lineage>
</organism>
<reference evidence="4 5" key="1">
    <citation type="journal article" date="2019" name="Sci. Rep.">
        <title>Extended insight into the Mycobacterium chelonae-abscessus complex through whole genome sequencing of Mycobacterium salmoniphilum outbreak and Mycobacterium salmoniphilum-like strains.</title>
        <authorList>
            <person name="Behra P.R.K."/>
            <person name="Das S."/>
            <person name="Pettersson B.M.F."/>
            <person name="Shirreff L."/>
            <person name="DuCote T."/>
            <person name="Jacobsson K.G."/>
            <person name="Ennis D.G."/>
            <person name="Kirsebom L.A."/>
        </authorList>
    </citation>
    <scope>NUCLEOTIDE SEQUENCE [LARGE SCALE GENOMIC DNA]</scope>
    <source>
        <strain evidence="3 4">CCUG 60883</strain>
        <strain evidence="2 5">CCUG 60885</strain>
    </source>
</reference>
<sequence length="94" mass="10694">MFQRLHPDKADWTLTNRLLAMVVNCLRLLLWSKSKDGQKNRKRPSMIGPDMQDKSSERKGSNVKAAPLSQIKASLGRGDESVDKSRKLRNVFGR</sequence>
<dbReference type="InterPro" id="IPR035286">
    <property type="entry name" value="DUF5361"/>
</dbReference>
<feature type="region of interest" description="Disordered" evidence="1">
    <location>
        <begin position="34"/>
        <end position="94"/>
    </location>
</feature>
<dbReference type="EMBL" id="PECM01000005">
    <property type="protein sequence ID" value="TEA07390.1"/>
    <property type="molecule type" value="Genomic_DNA"/>
</dbReference>
<dbReference type="Proteomes" id="UP000294844">
    <property type="component" value="Unassembled WGS sequence"/>
</dbReference>
<evidence type="ECO:0000256" key="1">
    <source>
        <dbReference type="SAM" id="MobiDB-lite"/>
    </source>
</evidence>
<accession>A0A4R8SC74</accession>
<evidence type="ECO:0000313" key="5">
    <source>
        <dbReference type="Proteomes" id="UP000295685"/>
    </source>
</evidence>
<dbReference type="AlphaFoldDB" id="A0A4R8SC74"/>
<evidence type="ECO:0000313" key="3">
    <source>
        <dbReference type="EMBL" id="TEA07390.1"/>
    </source>
</evidence>
<comment type="caution">
    <text evidence="2">The sequence shown here is derived from an EMBL/GenBank/DDBJ whole genome shotgun (WGS) entry which is preliminary data.</text>
</comment>
<protein>
    <submittedName>
        <fullName evidence="2">Uncharacterized protein</fullName>
    </submittedName>
</protein>
<evidence type="ECO:0000313" key="2">
    <source>
        <dbReference type="EMBL" id="TDZ92161.1"/>
    </source>
</evidence>
<proteinExistence type="predicted"/>
<feature type="compositionally biased region" description="Basic and acidic residues" evidence="1">
    <location>
        <begin position="51"/>
        <end position="60"/>
    </location>
</feature>
<keyword evidence="4" id="KW-1185">Reference proteome</keyword>
<gene>
    <name evidence="3" type="ORF">CCUG60883_01423</name>
    <name evidence="2" type="ORF">CCUG60885_04275</name>
</gene>
<evidence type="ECO:0000313" key="4">
    <source>
        <dbReference type="Proteomes" id="UP000294844"/>
    </source>
</evidence>
<dbReference type="Pfam" id="PF17318">
    <property type="entry name" value="DUF5361"/>
    <property type="match status" value="1"/>
</dbReference>
<dbReference type="EMBL" id="PECK01000008">
    <property type="protein sequence ID" value="TDZ92161.1"/>
    <property type="molecule type" value="Genomic_DNA"/>
</dbReference>